<accession>A0ABW5WQV8</accession>
<sequence length="141" mass="15336">MKFLLKQLATAIVAITLFNCSVEQLDSRSEENAQDTSETLSSFTCSTGVCGARLTNNGTLSVDLAIYDHNNMLLFEELNIASGGGATTWQSFPTGRISYTVTTPATSLFKTVVIDMADCMVYDMEVAENNMLVTDQPTLQD</sequence>
<dbReference type="Proteomes" id="UP001597533">
    <property type="component" value="Unassembled WGS sequence"/>
</dbReference>
<organism evidence="1 2">
    <name type="scientific">Lacinutrix iliipiscaria</name>
    <dbReference type="NCBI Taxonomy" id="1230532"/>
    <lineage>
        <taxon>Bacteria</taxon>
        <taxon>Pseudomonadati</taxon>
        <taxon>Bacteroidota</taxon>
        <taxon>Flavobacteriia</taxon>
        <taxon>Flavobacteriales</taxon>
        <taxon>Flavobacteriaceae</taxon>
        <taxon>Lacinutrix</taxon>
    </lineage>
</organism>
<reference evidence="2" key="1">
    <citation type="journal article" date="2019" name="Int. J. Syst. Evol. Microbiol.">
        <title>The Global Catalogue of Microorganisms (GCM) 10K type strain sequencing project: providing services to taxonomists for standard genome sequencing and annotation.</title>
        <authorList>
            <consortium name="The Broad Institute Genomics Platform"/>
            <consortium name="The Broad Institute Genome Sequencing Center for Infectious Disease"/>
            <person name="Wu L."/>
            <person name="Ma J."/>
        </authorList>
    </citation>
    <scope>NUCLEOTIDE SEQUENCE [LARGE SCALE GENOMIC DNA]</scope>
    <source>
        <strain evidence="2">KCTC 32141</strain>
    </source>
</reference>
<protein>
    <submittedName>
        <fullName evidence="1">Uncharacterized protein</fullName>
    </submittedName>
</protein>
<dbReference type="EMBL" id="JBHUOV010000002">
    <property type="protein sequence ID" value="MFD2823703.1"/>
    <property type="molecule type" value="Genomic_DNA"/>
</dbReference>
<dbReference type="RefSeq" id="WP_183487858.1">
    <property type="nucleotide sequence ID" value="NZ_JBHUOV010000002.1"/>
</dbReference>
<gene>
    <name evidence="1" type="ORF">ACFS5M_08485</name>
</gene>
<keyword evidence="2" id="KW-1185">Reference proteome</keyword>
<evidence type="ECO:0000313" key="2">
    <source>
        <dbReference type="Proteomes" id="UP001597533"/>
    </source>
</evidence>
<proteinExistence type="predicted"/>
<name>A0ABW5WQV8_9FLAO</name>
<comment type="caution">
    <text evidence="1">The sequence shown here is derived from an EMBL/GenBank/DDBJ whole genome shotgun (WGS) entry which is preliminary data.</text>
</comment>
<evidence type="ECO:0000313" key="1">
    <source>
        <dbReference type="EMBL" id="MFD2823703.1"/>
    </source>
</evidence>